<keyword evidence="8 11" id="KW-0594">Phospholipid biosynthesis</keyword>
<feature type="domain" description="PLD phosphodiesterase" evidence="12">
    <location>
        <begin position="163"/>
        <end position="189"/>
    </location>
</feature>
<keyword evidence="7 11" id="KW-0443">Lipid metabolism</keyword>
<evidence type="ECO:0000259" key="12">
    <source>
        <dbReference type="PROSITE" id="PS50035"/>
    </source>
</evidence>
<dbReference type="GO" id="GO:0008444">
    <property type="term" value="F:CDP-diacylglycerol-glycerol-3-phosphate 3-phosphatidyltransferase activity"/>
    <property type="evidence" value="ECO:0007669"/>
    <property type="project" value="UniProtKB-EC"/>
</dbReference>
<dbReference type="InterPro" id="IPR001736">
    <property type="entry name" value="PLipase_D/transphosphatidylase"/>
</dbReference>
<gene>
    <name evidence="13" type="ORF">CALMAC_LOCUS2484</name>
</gene>
<evidence type="ECO:0000256" key="10">
    <source>
        <dbReference type="ARBA" id="ARBA00048586"/>
    </source>
</evidence>
<dbReference type="EC" id="2.7.8.5" evidence="11"/>
<comment type="subcellular location">
    <subcellularLocation>
        <location evidence="11">Mitochondrion</location>
    </subcellularLocation>
</comment>
<keyword evidence="11" id="KW-0496">Mitochondrion</keyword>
<evidence type="ECO:0000256" key="8">
    <source>
        <dbReference type="ARBA" id="ARBA00023209"/>
    </source>
</evidence>
<keyword evidence="11" id="KW-0547">Nucleotide-binding</keyword>
<dbReference type="GO" id="GO:0005739">
    <property type="term" value="C:mitochondrion"/>
    <property type="evidence" value="ECO:0007669"/>
    <property type="project" value="UniProtKB-SubCell"/>
</dbReference>
<evidence type="ECO:0000256" key="3">
    <source>
        <dbReference type="ARBA" id="ARBA00010682"/>
    </source>
</evidence>
<dbReference type="CDD" id="cd09135">
    <property type="entry name" value="PLDc_PGS1_euk_1"/>
    <property type="match status" value="1"/>
</dbReference>
<dbReference type="AlphaFoldDB" id="A0A653BNF9"/>
<evidence type="ECO:0000256" key="7">
    <source>
        <dbReference type="ARBA" id="ARBA00023098"/>
    </source>
</evidence>
<evidence type="ECO:0000256" key="9">
    <source>
        <dbReference type="ARBA" id="ARBA00023264"/>
    </source>
</evidence>
<comment type="function">
    <text evidence="1 11">Functions in the biosynthesis of the anionic phospholipids phosphatidylglycerol and cardiolipin.</text>
</comment>
<dbReference type="SUPFAM" id="SSF56024">
    <property type="entry name" value="Phospholipase D/nuclease"/>
    <property type="match status" value="1"/>
</dbReference>
<dbReference type="SMART" id="SM00155">
    <property type="entry name" value="PLDc"/>
    <property type="match status" value="1"/>
</dbReference>
<dbReference type="PROSITE" id="PS50035">
    <property type="entry name" value="PLD"/>
    <property type="match status" value="1"/>
</dbReference>
<dbReference type="PANTHER" id="PTHR12586">
    <property type="entry name" value="CDP-DIACYLGLYCEROL--SERINE O-PHOSPHATIDYLTRANSFERASE"/>
    <property type="match status" value="1"/>
</dbReference>
<keyword evidence="5 11" id="KW-0808">Transferase</keyword>
<evidence type="ECO:0000256" key="5">
    <source>
        <dbReference type="ARBA" id="ARBA00022679"/>
    </source>
</evidence>
<evidence type="ECO:0000256" key="6">
    <source>
        <dbReference type="ARBA" id="ARBA00022737"/>
    </source>
</evidence>
<keyword evidence="14" id="KW-1185">Reference proteome</keyword>
<name>A0A653BNF9_CALMS</name>
<evidence type="ECO:0000313" key="13">
    <source>
        <dbReference type="EMBL" id="VEN37127.1"/>
    </source>
</evidence>
<dbReference type="GO" id="GO:0005524">
    <property type="term" value="F:ATP binding"/>
    <property type="evidence" value="ECO:0007669"/>
    <property type="project" value="UniProtKB-KW"/>
</dbReference>
<evidence type="ECO:0000256" key="2">
    <source>
        <dbReference type="ARBA" id="ARBA00005042"/>
    </source>
</evidence>
<evidence type="ECO:0000256" key="11">
    <source>
        <dbReference type="RuleBase" id="RU365024"/>
    </source>
</evidence>
<accession>A0A653BNF9</accession>
<evidence type="ECO:0000256" key="1">
    <source>
        <dbReference type="ARBA" id="ARBA00003537"/>
    </source>
</evidence>
<proteinExistence type="inferred from homology"/>
<keyword evidence="11" id="KW-0067">ATP-binding</keyword>
<dbReference type="CDD" id="cd09137">
    <property type="entry name" value="PLDc_PGS1_euk_2"/>
    <property type="match status" value="1"/>
</dbReference>
<keyword evidence="6" id="KW-0677">Repeat</keyword>
<evidence type="ECO:0000256" key="4">
    <source>
        <dbReference type="ARBA" id="ARBA00022516"/>
    </source>
</evidence>
<dbReference type="Proteomes" id="UP000410492">
    <property type="component" value="Unassembled WGS sequence"/>
</dbReference>
<dbReference type="PIRSF" id="PIRSF000850">
    <property type="entry name" value="Phospholipase_D_PSS"/>
    <property type="match status" value="1"/>
</dbReference>
<comment type="pathway">
    <text evidence="2 11">Phospholipid metabolism; phosphatidylglycerol biosynthesis; phosphatidylglycerol from CDP-diacylglycerol: step 1/2.</text>
</comment>
<protein>
    <recommendedName>
        <fullName evidence="11">CDP-diacylglycerol--glycerol-3-phosphate 3-phosphatidyltransferase</fullName>
        <ecNumber evidence="11">2.7.8.5</ecNumber>
    </recommendedName>
</protein>
<dbReference type="InterPro" id="IPR016270">
    <property type="entry name" value="PGS1"/>
</dbReference>
<evidence type="ECO:0000313" key="14">
    <source>
        <dbReference type="Proteomes" id="UP000410492"/>
    </source>
</evidence>
<dbReference type="UniPathway" id="UPA00084">
    <property type="reaction ID" value="UER00503"/>
</dbReference>
<organism evidence="13 14">
    <name type="scientific">Callosobruchus maculatus</name>
    <name type="common">Southern cowpea weevil</name>
    <name type="synonym">Pulse bruchid</name>
    <dbReference type="NCBI Taxonomy" id="64391"/>
    <lineage>
        <taxon>Eukaryota</taxon>
        <taxon>Metazoa</taxon>
        <taxon>Ecdysozoa</taxon>
        <taxon>Arthropoda</taxon>
        <taxon>Hexapoda</taxon>
        <taxon>Insecta</taxon>
        <taxon>Pterygota</taxon>
        <taxon>Neoptera</taxon>
        <taxon>Endopterygota</taxon>
        <taxon>Coleoptera</taxon>
        <taxon>Polyphaga</taxon>
        <taxon>Cucujiformia</taxon>
        <taxon>Chrysomeloidea</taxon>
        <taxon>Chrysomelidae</taxon>
        <taxon>Bruchinae</taxon>
        <taxon>Bruchini</taxon>
        <taxon>Callosobruchus</taxon>
    </lineage>
</organism>
<dbReference type="PANTHER" id="PTHR12586:SF1">
    <property type="entry name" value="CDP-DIACYLGLYCEROL--GLYCEROL-3-PHOSPHATE 3-PHOSPHATIDYLTRANSFERASE, MITOCHONDRIAL"/>
    <property type="match status" value="1"/>
</dbReference>
<dbReference type="OrthoDB" id="10250191at2759"/>
<keyword evidence="9 11" id="KW-1208">Phospholipid metabolism</keyword>
<sequence length="477" mass="55085">MIRRILNSVVESTSQSVESSGFPHPFTKQETVPFSWLTTRAPCFPIKAENVTILTKPEQFYNILLKHCQYAKDRVTLASLYIGNGSLEKKLVETLKTNKEFIANRLKINILLDYTRGSRYENNSRTVLLPLVKQSDNCTVSLYHTPVLRGILKKYTPDRWNELYGLQHMKLYIFDDTLIISGANLSNDYFTNRQDRYIVIKDKRLSDFYSGLVHRVQKFSLKMNKDNQLSLNTDWKLLPYQGNKYEFIEKSADIVEQYMIENIQENAHKQDGFDTWMFPMVQMGQLGIEQDAQITDKILADAPPNGKLKIATGYFNLTDQFTNTIISKSKAQCDILMAHPKANGFFGAQGVAGGIPYAYSLIARTFKQNCKKAGQEHRIRLFEYLRDGWTYHGKGLWYYPPNQDSPCLSLVGSPNFGERSVKKDLESQMVIITENQDLRNLLNEECSKLFKQSLPAETDRKVPLWVHTFVLMFRSYF</sequence>
<comment type="similarity">
    <text evidence="3 11">Belongs to the CDP-alcohol phosphatidyltransferase class-II family.</text>
</comment>
<comment type="catalytic activity">
    <reaction evidence="10 11">
        <text>a CDP-1,2-diacyl-sn-glycerol + sn-glycerol 3-phosphate = a 1,2-diacyl-sn-glycero-3-phospho-(1'-sn-glycero-3'-phosphate) + CMP + H(+)</text>
        <dbReference type="Rhea" id="RHEA:12593"/>
        <dbReference type="ChEBI" id="CHEBI:15378"/>
        <dbReference type="ChEBI" id="CHEBI:57597"/>
        <dbReference type="ChEBI" id="CHEBI:58332"/>
        <dbReference type="ChEBI" id="CHEBI:60110"/>
        <dbReference type="ChEBI" id="CHEBI:60377"/>
        <dbReference type="EC" id="2.7.8.5"/>
    </reaction>
</comment>
<dbReference type="GO" id="GO:0032049">
    <property type="term" value="P:cardiolipin biosynthetic process"/>
    <property type="evidence" value="ECO:0007669"/>
    <property type="project" value="InterPro"/>
</dbReference>
<dbReference type="Pfam" id="PF00614">
    <property type="entry name" value="PLDc"/>
    <property type="match status" value="1"/>
</dbReference>
<reference evidence="13 14" key="1">
    <citation type="submission" date="2019-01" db="EMBL/GenBank/DDBJ databases">
        <authorList>
            <person name="Sayadi A."/>
        </authorList>
    </citation>
    <scope>NUCLEOTIDE SEQUENCE [LARGE SCALE GENOMIC DNA]</scope>
</reference>
<keyword evidence="4 11" id="KW-0444">Lipid biosynthesis</keyword>
<dbReference type="Gene3D" id="3.30.870.10">
    <property type="entry name" value="Endonuclease Chain A"/>
    <property type="match status" value="2"/>
</dbReference>
<dbReference type="EMBL" id="CAACVG010003050">
    <property type="protein sequence ID" value="VEN37127.1"/>
    <property type="molecule type" value="Genomic_DNA"/>
</dbReference>